<protein>
    <submittedName>
        <fullName evidence="1">Uncharacterized protein</fullName>
    </submittedName>
</protein>
<accession>A0ABP8D9J5</accession>
<proteinExistence type="predicted"/>
<reference evidence="2" key="1">
    <citation type="journal article" date="2019" name="Int. J. Syst. Evol. Microbiol.">
        <title>The Global Catalogue of Microorganisms (GCM) 10K type strain sequencing project: providing services to taxonomists for standard genome sequencing and annotation.</title>
        <authorList>
            <consortium name="The Broad Institute Genomics Platform"/>
            <consortium name="The Broad Institute Genome Sequencing Center for Infectious Disease"/>
            <person name="Wu L."/>
            <person name="Ma J."/>
        </authorList>
    </citation>
    <scope>NUCLEOTIDE SEQUENCE [LARGE SCALE GENOMIC DNA]</scope>
    <source>
        <strain evidence="2">JCM 17441</strain>
    </source>
</reference>
<sequence>MSGVAAFGALLDRSVARIGELAADGRDFDRQGIAEIADIWDNNLFPLFAVALTRPRWIAEWRARAALRWMADLGPSRRAWMIEQAAIAGHRLEPLLGPPVERPAHFRDYRGEVRATVVPLTESVAEDYDLDRATVRTVRVERHKQGLAAYLALASPRRFEAPGYEADAIVELFLQDVRTAEFDSDDAAGVSIGQEIRIGENGRFRAGKASVGFDDMAWHLSRAGRAADAAVPRGRDQRRERRPVQWRLAGGAAGDAALVLRQAMLEIRSVRYSRLVGEVPVRELCEALAGAGAKVLAGGSFRELAEGWVAASPVLADRVADLVPDGHWARTAISERTPRPDQELPNQAQLTLASYTAAHDHYGLARDATAIVNLAVPDGGGPWAIRALEFERPGRVTFTTAAFTEPHPVEHAPGRELTLGANAFRVTG</sequence>
<comment type="caution">
    <text evidence="1">The sequence shown here is derived from an EMBL/GenBank/DDBJ whole genome shotgun (WGS) entry which is preliminary data.</text>
</comment>
<evidence type="ECO:0000313" key="2">
    <source>
        <dbReference type="Proteomes" id="UP001500620"/>
    </source>
</evidence>
<gene>
    <name evidence="1" type="ORF">GCM10022255_037970</name>
</gene>
<dbReference type="Proteomes" id="UP001500620">
    <property type="component" value="Unassembled WGS sequence"/>
</dbReference>
<organism evidence="1 2">
    <name type="scientific">Dactylosporangium darangshiense</name>
    <dbReference type="NCBI Taxonomy" id="579108"/>
    <lineage>
        <taxon>Bacteria</taxon>
        <taxon>Bacillati</taxon>
        <taxon>Actinomycetota</taxon>
        <taxon>Actinomycetes</taxon>
        <taxon>Micromonosporales</taxon>
        <taxon>Micromonosporaceae</taxon>
        <taxon>Dactylosporangium</taxon>
    </lineage>
</organism>
<keyword evidence="2" id="KW-1185">Reference proteome</keyword>
<dbReference type="RefSeq" id="WP_345128333.1">
    <property type="nucleotide sequence ID" value="NZ_BAABAT010000009.1"/>
</dbReference>
<name>A0ABP8D9J5_9ACTN</name>
<evidence type="ECO:0000313" key="1">
    <source>
        <dbReference type="EMBL" id="GAA4250242.1"/>
    </source>
</evidence>
<dbReference type="EMBL" id="BAABAT010000009">
    <property type="protein sequence ID" value="GAA4250242.1"/>
    <property type="molecule type" value="Genomic_DNA"/>
</dbReference>